<reference evidence="16" key="1">
    <citation type="submission" date="2022-03" db="EMBL/GenBank/DDBJ databases">
        <authorList>
            <person name="Martin C."/>
        </authorList>
    </citation>
    <scope>NUCLEOTIDE SEQUENCE</scope>
</reference>
<dbReference type="PRINTS" id="PR01244">
    <property type="entry name" value="PEROPSIN"/>
</dbReference>
<evidence type="ECO:0000259" key="15">
    <source>
        <dbReference type="PROSITE" id="PS50262"/>
    </source>
</evidence>
<dbReference type="PROSITE" id="PS50262">
    <property type="entry name" value="G_PROTEIN_RECEP_F1_2"/>
    <property type="match status" value="1"/>
</dbReference>
<keyword evidence="13" id="KW-0807">Transducer</keyword>
<keyword evidence="2" id="KW-0600">Photoreceptor protein</keyword>
<dbReference type="Pfam" id="PF00001">
    <property type="entry name" value="7tm_1"/>
    <property type="match status" value="1"/>
</dbReference>
<dbReference type="InterPro" id="IPR002962">
    <property type="entry name" value="Peropsin"/>
</dbReference>
<dbReference type="EMBL" id="CAIIXF020000007">
    <property type="protein sequence ID" value="CAH1788530.1"/>
    <property type="molecule type" value="Genomic_DNA"/>
</dbReference>
<feature type="domain" description="G-protein coupled receptors family 1 profile" evidence="15">
    <location>
        <begin position="1"/>
        <end position="249"/>
    </location>
</feature>
<feature type="transmembrane region" description="Helical" evidence="14">
    <location>
        <begin position="233"/>
        <end position="252"/>
    </location>
</feature>
<dbReference type="InterPro" id="IPR017452">
    <property type="entry name" value="GPCR_Rhodpsn_7TM"/>
</dbReference>
<dbReference type="InterPro" id="IPR027430">
    <property type="entry name" value="Retinal_BS"/>
</dbReference>
<evidence type="ECO:0000256" key="2">
    <source>
        <dbReference type="ARBA" id="ARBA00022543"/>
    </source>
</evidence>
<organism evidence="16 17">
    <name type="scientific">Owenia fusiformis</name>
    <name type="common">Polychaete worm</name>
    <dbReference type="NCBI Taxonomy" id="6347"/>
    <lineage>
        <taxon>Eukaryota</taxon>
        <taxon>Metazoa</taxon>
        <taxon>Spiralia</taxon>
        <taxon>Lophotrochozoa</taxon>
        <taxon>Annelida</taxon>
        <taxon>Polychaeta</taxon>
        <taxon>Sedentaria</taxon>
        <taxon>Canalipalpata</taxon>
        <taxon>Sabellida</taxon>
        <taxon>Oweniida</taxon>
        <taxon>Oweniidae</taxon>
        <taxon>Owenia</taxon>
    </lineage>
</organism>
<evidence type="ECO:0000256" key="6">
    <source>
        <dbReference type="ARBA" id="ARBA00022989"/>
    </source>
</evidence>
<feature type="transmembrane region" description="Helical" evidence="14">
    <location>
        <begin position="193"/>
        <end position="213"/>
    </location>
</feature>
<keyword evidence="17" id="KW-1185">Reference proteome</keyword>
<dbReference type="Gene3D" id="1.20.1070.10">
    <property type="entry name" value="Rhodopsin 7-helix transmembrane proteins"/>
    <property type="match status" value="1"/>
</dbReference>
<name>A0A8S4P6B0_OWEFU</name>
<dbReference type="GO" id="GO:0016020">
    <property type="term" value="C:membrane"/>
    <property type="evidence" value="ECO:0007669"/>
    <property type="project" value="UniProtKB-SubCell"/>
</dbReference>
<protein>
    <recommendedName>
        <fullName evidence="15">G-protein coupled receptors family 1 profile domain-containing protein</fullName>
    </recommendedName>
</protein>
<keyword evidence="12" id="KW-0325">Glycoprotein</keyword>
<dbReference type="PRINTS" id="PR00237">
    <property type="entry name" value="GPCRRHODOPSN"/>
</dbReference>
<dbReference type="PANTHER" id="PTHR24240">
    <property type="entry name" value="OPSIN"/>
    <property type="match status" value="1"/>
</dbReference>
<keyword evidence="5" id="KW-0681">Retinal protein</keyword>
<feature type="transmembrane region" description="Helical" evidence="14">
    <location>
        <begin position="106"/>
        <end position="126"/>
    </location>
</feature>
<evidence type="ECO:0000256" key="5">
    <source>
        <dbReference type="ARBA" id="ARBA00022925"/>
    </source>
</evidence>
<accession>A0A8S4P6B0</accession>
<dbReference type="SUPFAM" id="SSF81321">
    <property type="entry name" value="Family A G protein-coupled receptor-like"/>
    <property type="match status" value="1"/>
</dbReference>
<keyword evidence="8" id="KW-0297">G-protein coupled receptor</keyword>
<evidence type="ECO:0000256" key="1">
    <source>
        <dbReference type="ARBA" id="ARBA00004141"/>
    </source>
</evidence>
<evidence type="ECO:0000256" key="13">
    <source>
        <dbReference type="ARBA" id="ARBA00023224"/>
    </source>
</evidence>
<keyword evidence="4 14" id="KW-0812">Transmembrane</keyword>
<evidence type="ECO:0000256" key="10">
    <source>
        <dbReference type="ARBA" id="ARBA00023157"/>
    </source>
</evidence>
<keyword evidence="10" id="KW-1015">Disulfide bond</keyword>
<evidence type="ECO:0000256" key="4">
    <source>
        <dbReference type="ARBA" id="ARBA00022692"/>
    </source>
</evidence>
<dbReference type="PROSITE" id="PS00238">
    <property type="entry name" value="OPSIN"/>
    <property type="match status" value="1"/>
</dbReference>
<keyword evidence="7" id="KW-0157">Chromophore</keyword>
<gene>
    <name evidence="16" type="ORF">OFUS_LOCUS14042</name>
</gene>
<dbReference type="AlphaFoldDB" id="A0A8S4P6B0"/>
<feature type="transmembrane region" description="Helical" evidence="14">
    <location>
        <begin position="146"/>
        <end position="172"/>
    </location>
</feature>
<dbReference type="GO" id="GO:0007602">
    <property type="term" value="P:phototransduction"/>
    <property type="evidence" value="ECO:0007669"/>
    <property type="project" value="UniProtKB-KW"/>
</dbReference>
<evidence type="ECO:0000256" key="12">
    <source>
        <dbReference type="ARBA" id="ARBA00023180"/>
    </source>
</evidence>
<dbReference type="GO" id="GO:0007601">
    <property type="term" value="P:visual perception"/>
    <property type="evidence" value="ECO:0007669"/>
    <property type="project" value="InterPro"/>
</dbReference>
<evidence type="ECO:0000256" key="7">
    <source>
        <dbReference type="ARBA" id="ARBA00022991"/>
    </source>
</evidence>
<evidence type="ECO:0000256" key="14">
    <source>
        <dbReference type="SAM" id="Phobius"/>
    </source>
</evidence>
<sequence>MNTIVLIAGYKANTVLRPIDICIMNLAVIDLGMSLIGCPFVFYSFLTHGWKFGMIGCQLYGMMGSFLGYASINILTLIAVLRYIVMRHRAQAIWINTKTTVLKGLVAVNVAALFWSITPFIGWGQFDIEPTKTSCTVKFWDKSANVLSYIISIFLFNFVIPMVLILFTYCRVAQALRGHTCLSKTSQTAEQRITKIGIAITTGFFITWSPYAIVCFWETFHSEPVKPAVIKAFPTVFAKTATLINPIIYVIIVKRFRLIIKHEILWWIFGKHKKESPDMNRSIELELQPRESTHTMLV</sequence>
<dbReference type="Proteomes" id="UP000749559">
    <property type="component" value="Unassembled WGS sequence"/>
</dbReference>
<keyword evidence="6 14" id="KW-1133">Transmembrane helix</keyword>
<evidence type="ECO:0000256" key="11">
    <source>
        <dbReference type="ARBA" id="ARBA00023170"/>
    </source>
</evidence>
<proteinExistence type="predicted"/>
<evidence type="ECO:0000256" key="3">
    <source>
        <dbReference type="ARBA" id="ARBA00022606"/>
    </source>
</evidence>
<evidence type="ECO:0000313" key="17">
    <source>
        <dbReference type="Proteomes" id="UP000749559"/>
    </source>
</evidence>
<evidence type="ECO:0000256" key="9">
    <source>
        <dbReference type="ARBA" id="ARBA00023136"/>
    </source>
</evidence>
<dbReference type="InterPro" id="IPR050125">
    <property type="entry name" value="GPCR_opsins"/>
</dbReference>
<evidence type="ECO:0000256" key="8">
    <source>
        <dbReference type="ARBA" id="ARBA00023040"/>
    </source>
</evidence>
<dbReference type="GO" id="GO:0004930">
    <property type="term" value="F:G protein-coupled receptor activity"/>
    <property type="evidence" value="ECO:0007669"/>
    <property type="project" value="UniProtKB-KW"/>
</dbReference>
<feature type="transmembrane region" description="Helical" evidence="14">
    <location>
        <begin position="21"/>
        <end position="46"/>
    </location>
</feature>
<feature type="transmembrane region" description="Helical" evidence="14">
    <location>
        <begin position="66"/>
        <end position="85"/>
    </location>
</feature>
<dbReference type="InterPro" id="IPR000276">
    <property type="entry name" value="GPCR_Rhodpsn"/>
</dbReference>
<dbReference type="GO" id="GO:0009881">
    <property type="term" value="F:photoreceptor activity"/>
    <property type="evidence" value="ECO:0007669"/>
    <property type="project" value="UniProtKB-KW"/>
</dbReference>
<dbReference type="OrthoDB" id="5564849at2759"/>
<keyword evidence="3" id="KW-0716">Sensory transduction</keyword>
<keyword evidence="9 14" id="KW-0472">Membrane</keyword>
<comment type="caution">
    <text evidence="16">The sequence shown here is derived from an EMBL/GenBank/DDBJ whole genome shotgun (WGS) entry which is preliminary data.</text>
</comment>
<evidence type="ECO:0000313" key="16">
    <source>
        <dbReference type="EMBL" id="CAH1788530.1"/>
    </source>
</evidence>
<dbReference type="CDD" id="cd14969">
    <property type="entry name" value="7tmA_Opsins_type2_animals"/>
    <property type="match status" value="1"/>
</dbReference>
<comment type="subcellular location">
    <subcellularLocation>
        <location evidence="1">Membrane</location>
        <topology evidence="1">Multi-pass membrane protein</topology>
    </subcellularLocation>
</comment>
<keyword evidence="11" id="KW-0675">Receptor</keyword>